<accession>A0ABT9NXU0</accession>
<dbReference type="RefSeq" id="WP_307238828.1">
    <property type="nucleotide sequence ID" value="NZ_JAUSQZ010000001.1"/>
</dbReference>
<dbReference type="Proteomes" id="UP001235712">
    <property type="component" value="Unassembled WGS sequence"/>
</dbReference>
<comment type="caution">
    <text evidence="1">The sequence shown here is derived from an EMBL/GenBank/DDBJ whole genome shotgun (WGS) entry which is preliminary data.</text>
</comment>
<keyword evidence="2" id="KW-1185">Reference proteome</keyword>
<evidence type="ECO:0000313" key="1">
    <source>
        <dbReference type="EMBL" id="MDP9825243.1"/>
    </source>
</evidence>
<sequence>MTTITVVAGYLDLVTLTPARGKVRFTPLSFVHSDDGTTLLVPTPVDVPLDEDGTIAVILPIGNDPDFAPTFSYRVEEFLRPTRVARRPYTISPVSTEDPLDLIHSVSVQPG</sequence>
<proteinExistence type="predicted"/>
<dbReference type="EMBL" id="JAUSQZ010000001">
    <property type="protein sequence ID" value="MDP9825243.1"/>
    <property type="molecule type" value="Genomic_DNA"/>
</dbReference>
<protein>
    <submittedName>
        <fullName evidence="1">Uncharacterized protein</fullName>
    </submittedName>
</protein>
<organism evidence="1 2">
    <name type="scientific">Kineosporia succinea</name>
    <dbReference type="NCBI Taxonomy" id="84632"/>
    <lineage>
        <taxon>Bacteria</taxon>
        <taxon>Bacillati</taxon>
        <taxon>Actinomycetota</taxon>
        <taxon>Actinomycetes</taxon>
        <taxon>Kineosporiales</taxon>
        <taxon>Kineosporiaceae</taxon>
        <taxon>Kineosporia</taxon>
    </lineage>
</organism>
<evidence type="ECO:0000313" key="2">
    <source>
        <dbReference type="Proteomes" id="UP001235712"/>
    </source>
</evidence>
<name>A0ABT9NXU0_9ACTN</name>
<gene>
    <name evidence="1" type="ORF">J2S57_000992</name>
</gene>
<reference evidence="1 2" key="1">
    <citation type="submission" date="2023-07" db="EMBL/GenBank/DDBJ databases">
        <title>Sequencing the genomes of 1000 actinobacteria strains.</title>
        <authorList>
            <person name="Klenk H.-P."/>
        </authorList>
    </citation>
    <scope>NUCLEOTIDE SEQUENCE [LARGE SCALE GENOMIC DNA]</scope>
    <source>
        <strain evidence="1 2">DSM 44388</strain>
    </source>
</reference>